<dbReference type="PANTHER" id="PTHR30485">
    <property type="entry name" value="NI/FE-HYDROGENASE 1 B-TYPE CYTOCHROME SUBUNIT"/>
    <property type="match status" value="1"/>
</dbReference>
<feature type="transmembrane region" description="Helical" evidence="6">
    <location>
        <begin position="135"/>
        <end position="155"/>
    </location>
</feature>
<evidence type="ECO:0000259" key="7">
    <source>
        <dbReference type="Pfam" id="PF01292"/>
    </source>
</evidence>
<evidence type="ECO:0000256" key="2">
    <source>
        <dbReference type="ARBA" id="ARBA00022475"/>
    </source>
</evidence>
<dbReference type="GO" id="GO:0009055">
    <property type="term" value="F:electron transfer activity"/>
    <property type="evidence" value="ECO:0007669"/>
    <property type="project" value="InterPro"/>
</dbReference>
<organism evidence="8 9">
    <name type="scientific">Vibrio natriegens NBRC 15636 = ATCC 14048 = DSM 759</name>
    <dbReference type="NCBI Taxonomy" id="1219067"/>
    <lineage>
        <taxon>Bacteria</taxon>
        <taxon>Pseudomonadati</taxon>
        <taxon>Pseudomonadota</taxon>
        <taxon>Gammaproteobacteria</taxon>
        <taxon>Vibrionales</taxon>
        <taxon>Vibrionaceae</taxon>
        <taxon>Vibrio</taxon>
    </lineage>
</organism>
<sequence>MTKKTQWDRVVKLTHWLVASLFLINYFITEDGSTLHQWVGYSAVGAVVLRLLWGCVAKPPARLTSFLPSVPKAIGHLKEVYQTRVDDHHGHNPAGAIMIWCMWIGLIAIGISGYLMETDRFWGEDWVKEIHEAAVNLTFVCVCVHVGAVVLMTRITGHPYLQNMLPGE</sequence>
<proteinExistence type="predicted"/>
<dbReference type="KEGG" id="vna:PN96_18735"/>
<gene>
    <name evidence="8" type="ORF">BA890_22585</name>
</gene>
<evidence type="ECO:0000256" key="4">
    <source>
        <dbReference type="ARBA" id="ARBA00022989"/>
    </source>
</evidence>
<evidence type="ECO:0000313" key="8">
    <source>
        <dbReference type="EMBL" id="ANQ15489.1"/>
    </source>
</evidence>
<keyword evidence="2" id="KW-1003">Cell membrane</keyword>
<dbReference type="GO" id="GO:0020037">
    <property type="term" value="F:heme binding"/>
    <property type="evidence" value="ECO:0007669"/>
    <property type="project" value="TreeGrafter"/>
</dbReference>
<dbReference type="RefSeq" id="WP_020333733.1">
    <property type="nucleotide sequence ID" value="NZ_ATFJ01000012.1"/>
</dbReference>
<dbReference type="GeneID" id="70914873"/>
<dbReference type="GO" id="GO:0005886">
    <property type="term" value="C:plasma membrane"/>
    <property type="evidence" value="ECO:0007669"/>
    <property type="project" value="UniProtKB-SubCell"/>
</dbReference>
<dbReference type="GO" id="GO:0022904">
    <property type="term" value="P:respiratory electron transport chain"/>
    <property type="evidence" value="ECO:0007669"/>
    <property type="project" value="InterPro"/>
</dbReference>
<dbReference type="AlphaFoldDB" id="A0AAN0Y7Y0"/>
<feature type="transmembrane region" description="Helical" evidence="6">
    <location>
        <begin position="94"/>
        <end position="115"/>
    </location>
</feature>
<evidence type="ECO:0000256" key="1">
    <source>
        <dbReference type="ARBA" id="ARBA00004651"/>
    </source>
</evidence>
<reference evidence="8 9" key="1">
    <citation type="submission" date="2016-07" db="EMBL/GenBank/DDBJ databases">
        <title>Developing Vibrio natriegens as a novel, fast-growing host for biotechnology.</title>
        <authorList>
            <person name="Weinstock M.T."/>
            <person name="Hesek E.D."/>
            <person name="Wilson C.M."/>
            <person name="Gibson D.G."/>
        </authorList>
    </citation>
    <scope>NUCLEOTIDE SEQUENCE [LARGE SCALE GENOMIC DNA]</scope>
    <source>
        <strain evidence="8 9">ATCC 14048</strain>
    </source>
</reference>
<dbReference type="SUPFAM" id="SSF81342">
    <property type="entry name" value="Transmembrane di-heme cytochromes"/>
    <property type="match status" value="1"/>
</dbReference>
<evidence type="ECO:0000256" key="3">
    <source>
        <dbReference type="ARBA" id="ARBA00022692"/>
    </source>
</evidence>
<dbReference type="PANTHER" id="PTHR30485:SF2">
    <property type="entry name" value="BLL0597 PROTEIN"/>
    <property type="match status" value="1"/>
</dbReference>
<dbReference type="Proteomes" id="UP000092741">
    <property type="component" value="Chromosome 2"/>
</dbReference>
<name>A0AAN0Y7Y0_VIBNA</name>
<feature type="transmembrane region" description="Helical" evidence="6">
    <location>
        <begin position="12"/>
        <end position="29"/>
    </location>
</feature>
<dbReference type="EMBL" id="CP016346">
    <property type="protein sequence ID" value="ANQ15489.1"/>
    <property type="molecule type" value="Genomic_DNA"/>
</dbReference>
<keyword evidence="9" id="KW-1185">Reference proteome</keyword>
<protein>
    <submittedName>
        <fullName evidence="8">Cytochrome B</fullName>
    </submittedName>
</protein>
<keyword evidence="3 6" id="KW-0812">Transmembrane</keyword>
<evidence type="ECO:0000256" key="5">
    <source>
        <dbReference type="ARBA" id="ARBA00023136"/>
    </source>
</evidence>
<evidence type="ECO:0000313" key="9">
    <source>
        <dbReference type="Proteomes" id="UP000092741"/>
    </source>
</evidence>
<feature type="domain" description="Cytochrome b561 bacterial/Ni-hydrogenase" evidence="7">
    <location>
        <begin position="7"/>
        <end position="167"/>
    </location>
</feature>
<accession>A0AAN0Y7Y0</accession>
<dbReference type="InterPro" id="IPR051542">
    <property type="entry name" value="Hydrogenase_cytochrome"/>
</dbReference>
<dbReference type="InterPro" id="IPR016174">
    <property type="entry name" value="Di-haem_cyt_TM"/>
</dbReference>
<comment type="subcellular location">
    <subcellularLocation>
        <location evidence="1">Cell membrane</location>
        <topology evidence="1">Multi-pass membrane protein</topology>
    </subcellularLocation>
</comment>
<dbReference type="Pfam" id="PF01292">
    <property type="entry name" value="Ni_hydr_CYTB"/>
    <property type="match status" value="1"/>
</dbReference>
<dbReference type="InterPro" id="IPR011577">
    <property type="entry name" value="Cyt_b561_bac/Ni-Hgenase"/>
</dbReference>
<keyword evidence="4 6" id="KW-1133">Transmembrane helix</keyword>
<dbReference type="Gene3D" id="1.20.950.20">
    <property type="entry name" value="Transmembrane di-heme cytochromes, Chain C"/>
    <property type="match status" value="1"/>
</dbReference>
<keyword evidence="5 6" id="KW-0472">Membrane</keyword>
<evidence type="ECO:0000256" key="6">
    <source>
        <dbReference type="SAM" id="Phobius"/>
    </source>
</evidence>